<dbReference type="CDD" id="cd03216">
    <property type="entry name" value="ABC_Carb_Monos_I"/>
    <property type="match status" value="1"/>
</dbReference>
<dbReference type="CDD" id="cd03215">
    <property type="entry name" value="ABC_Carb_Monos_II"/>
    <property type="match status" value="1"/>
</dbReference>
<dbReference type="InterPro" id="IPR017871">
    <property type="entry name" value="ABC_transporter-like_CS"/>
</dbReference>
<evidence type="ECO:0000256" key="1">
    <source>
        <dbReference type="ARBA" id="ARBA00022448"/>
    </source>
</evidence>
<evidence type="ECO:0000313" key="8">
    <source>
        <dbReference type="Proteomes" id="UP001596056"/>
    </source>
</evidence>
<dbReference type="InterPro" id="IPR003439">
    <property type="entry name" value="ABC_transporter-like_ATP-bd"/>
</dbReference>
<dbReference type="SUPFAM" id="SSF52540">
    <property type="entry name" value="P-loop containing nucleoside triphosphate hydrolases"/>
    <property type="match status" value="2"/>
</dbReference>
<evidence type="ECO:0000256" key="3">
    <source>
        <dbReference type="ARBA" id="ARBA00022737"/>
    </source>
</evidence>
<evidence type="ECO:0000313" key="7">
    <source>
        <dbReference type="EMBL" id="MFC5567784.1"/>
    </source>
</evidence>
<keyword evidence="4" id="KW-0547">Nucleotide-binding</keyword>
<dbReference type="Proteomes" id="UP001596056">
    <property type="component" value="Unassembled WGS sequence"/>
</dbReference>
<sequence>MPQHGPQLGPQHGHPPAEPRLALASVDRSFGPVQVLHSVSLDLRPGEVHALIGENGAGKSTTMKILTGYLRPTSGEVLLDGRPARFPDSQAAEAQGVVLIHQEFNLAEELTVEENVFLGRELRRGLVLDTRAMRDRTAALLDRLQARIDPSARVRDLSTPDKQMVEIAKALGREARVLVMDEPTAVLTHRESAALFDQIDRLRAEGVALLFTSHKLDEVRRISNRVTVMRDGRVVLTRPTADMTEDRMAEAMVGRDLSALYPRRATPLGTDVALRVRNLSVPGHAEGISFDLRRGEVLGIAGLIGSGRTEAMEGLAGLRRHAGTVEIDGRPVAIRTPRDAQTLGLAYLTEDRKGRGLLLDKDLRENLTLPSLRDFARPFVDRRREEAALDAAIRDFDIRAPSRAARAGHLSGGNQQKLLLAKTMLTQPRIVIIDEPTRGIDIGTKQQIYDLIHRLAAAGTSVVVVSSELPEVIGLSDRVLVMRQGRLAGEVEGATKTEDAIVRLAMGLGTERNATVAQESPA</sequence>
<evidence type="ECO:0000256" key="5">
    <source>
        <dbReference type="ARBA" id="ARBA00022840"/>
    </source>
</evidence>
<dbReference type="InterPro" id="IPR027417">
    <property type="entry name" value="P-loop_NTPase"/>
</dbReference>
<feature type="domain" description="ABC transporter" evidence="6">
    <location>
        <begin position="21"/>
        <end position="256"/>
    </location>
</feature>
<dbReference type="SMART" id="SM00382">
    <property type="entry name" value="AAA"/>
    <property type="match status" value="2"/>
</dbReference>
<keyword evidence="1" id="KW-0813">Transport</keyword>
<dbReference type="InterPro" id="IPR050107">
    <property type="entry name" value="ABC_carbohydrate_import_ATPase"/>
</dbReference>
<keyword evidence="3" id="KW-0677">Repeat</keyword>
<evidence type="ECO:0000256" key="2">
    <source>
        <dbReference type="ARBA" id="ARBA00022597"/>
    </source>
</evidence>
<dbReference type="RefSeq" id="WP_209842706.1">
    <property type="nucleotide sequence ID" value="NZ_JAGGJP010000018.1"/>
</dbReference>
<dbReference type="EMBL" id="JBHSNA010000019">
    <property type="protein sequence ID" value="MFC5567784.1"/>
    <property type="molecule type" value="Genomic_DNA"/>
</dbReference>
<organism evidence="7 8">
    <name type="scientific">Rubellimicrobium aerolatum</name>
    <dbReference type="NCBI Taxonomy" id="490979"/>
    <lineage>
        <taxon>Bacteria</taxon>
        <taxon>Pseudomonadati</taxon>
        <taxon>Pseudomonadota</taxon>
        <taxon>Alphaproteobacteria</taxon>
        <taxon>Rhodobacterales</taxon>
        <taxon>Roseobacteraceae</taxon>
        <taxon>Rubellimicrobium</taxon>
    </lineage>
</organism>
<name>A0ABW0SGG7_9RHOB</name>
<proteinExistence type="predicted"/>
<evidence type="ECO:0000256" key="4">
    <source>
        <dbReference type="ARBA" id="ARBA00022741"/>
    </source>
</evidence>
<keyword evidence="5 7" id="KW-0067">ATP-binding</keyword>
<dbReference type="Pfam" id="PF00005">
    <property type="entry name" value="ABC_tran"/>
    <property type="match status" value="2"/>
</dbReference>
<keyword evidence="2" id="KW-0762">Sugar transport</keyword>
<reference evidence="8" key="1">
    <citation type="journal article" date="2019" name="Int. J. Syst. Evol. Microbiol.">
        <title>The Global Catalogue of Microorganisms (GCM) 10K type strain sequencing project: providing services to taxonomists for standard genome sequencing and annotation.</title>
        <authorList>
            <consortium name="The Broad Institute Genomics Platform"/>
            <consortium name="The Broad Institute Genome Sequencing Center for Infectious Disease"/>
            <person name="Wu L."/>
            <person name="Ma J."/>
        </authorList>
    </citation>
    <scope>NUCLEOTIDE SEQUENCE [LARGE SCALE GENOMIC DNA]</scope>
    <source>
        <strain evidence="8">KACC 11588</strain>
    </source>
</reference>
<evidence type="ECO:0000259" key="6">
    <source>
        <dbReference type="PROSITE" id="PS50893"/>
    </source>
</evidence>
<keyword evidence="8" id="KW-1185">Reference proteome</keyword>
<dbReference type="PROSITE" id="PS50893">
    <property type="entry name" value="ABC_TRANSPORTER_2"/>
    <property type="match status" value="2"/>
</dbReference>
<dbReference type="Gene3D" id="3.40.50.300">
    <property type="entry name" value="P-loop containing nucleotide triphosphate hydrolases"/>
    <property type="match status" value="2"/>
</dbReference>
<protein>
    <submittedName>
        <fullName evidence="7">Sugar ABC transporter ATP-binding protein</fullName>
    </submittedName>
</protein>
<feature type="domain" description="ABC transporter" evidence="6">
    <location>
        <begin position="268"/>
        <end position="509"/>
    </location>
</feature>
<gene>
    <name evidence="7" type="ORF">ACFPOC_15330</name>
</gene>
<dbReference type="GO" id="GO:0005524">
    <property type="term" value="F:ATP binding"/>
    <property type="evidence" value="ECO:0007669"/>
    <property type="project" value="UniProtKB-KW"/>
</dbReference>
<dbReference type="InterPro" id="IPR003593">
    <property type="entry name" value="AAA+_ATPase"/>
</dbReference>
<dbReference type="PANTHER" id="PTHR43790:SF9">
    <property type="entry name" value="GALACTOFURANOSE TRANSPORTER ATP-BINDING PROTEIN YTFR"/>
    <property type="match status" value="1"/>
</dbReference>
<accession>A0ABW0SGG7</accession>
<dbReference type="PROSITE" id="PS00211">
    <property type="entry name" value="ABC_TRANSPORTER_1"/>
    <property type="match status" value="1"/>
</dbReference>
<dbReference type="PANTHER" id="PTHR43790">
    <property type="entry name" value="CARBOHYDRATE TRANSPORT ATP-BINDING PROTEIN MG119-RELATED"/>
    <property type="match status" value="1"/>
</dbReference>
<comment type="caution">
    <text evidence="7">The sequence shown here is derived from an EMBL/GenBank/DDBJ whole genome shotgun (WGS) entry which is preliminary data.</text>
</comment>